<sequence length="167" mass="18563">MWAVDEPIHSWRLRSLATLMPSQQRVPRRIPRVSALCNEAAKDGGQTAPSAIGVLIGKAPWCLFIKEAINAGNEPFYLNSISHAAKACYHEVPLALMKGDEAGRRLPADRSRAGLETGEAFPLRVEFLERVWEWGAKSCLTVSHESVWLCIRSSGQEDQPTRLVDEL</sequence>
<evidence type="ECO:0000313" key="2">
    <source>
        <dbReference type="Proteomes" id="UP000314294"/>
    </source>
</evidence>
<dbReference type="EMBL" id="SRLO01000300">
    <property type="protein sequence ID" value="TNN62155.1"/>
    <property type="molecule type" value="Genomic_DNA"/>
</dbReference>
<proteinExistence type="predicted"/>
<keyword evidence="2" id="KW-1185">Reference proteome</keyword>
<gene>
    <name evidence="1" type="ORF">EYF80_027645</name>
</gene>
<reference evidence="1 2" key="1">
    <citation type="submission" date="2019-03" db="EMBL/GenBank/DDBJ databases">
        <title>First draft genome of Liparis tanakae, snailfish: a comprehensive survey of snailfish specific genes.</title>
        <authorList>
            <person name="Kim W."/>
            <person name="Song I."/>
            <person name="Jeong J.-H."/>
            <person name="Kim D."/>
            <person name="Kim S."/>
            <person name="Ryu S."/>
            <person name="Song J.Y."/>
            <person name="Lee S.K."/>
        </authorList>
    </citation>
    <scope>NUCLEOTIDE SEQUENCE [LARGE SCALE GENOMIC DNA]</scope>
    <source>
        <tissue evidence="1">Muscle</tissue>
    </source>
</reference>
<accession>A0A4Z2HA61</accession>
<comment type="caution">
    <text evidence="1">The sequence shown here is derived from an EMBL/GenBank/DDBJ whole genome shotgun (WGS) entry which is preliminary data.</text>
</comment>
<organism evidence="1 2">
    <name type="scientific">Liparis tanakae</name>
    <name type="common">Tanaka's snailfish</name>
    <dbReference type="NCBI Taxonomy" id="230148"/>
    <lineage>
        <taxon>Eukaryota</taxon>
        <taxon>Metazoa</taxon>
        <taxon>Chordata</taxon>
        <taxon>Craniata</taxon>
        <taxon>Vertebrata</taxon>
        <taxon>Euteleostomi</taxon>
        <taxon>Actinopterygii</taxon>
        <taxon>Neopterygii</taxon>
        <taxon>Teleostei</taxon>
        <taxon>Neoteleostei</taxon>
        <taxon>Acanthomorphata</taxon>
        <taxon>Eupercaria</taxon>
        <taxon>Perciformes</taxon>
        <taxon>Cottioidei</taxon>
        <taxon>Cottales</taxon>
        <taxon>Liparidae</taxon>
        <taxon>Liparis</taxon>
    </lineage>
</organism>
<dbReference type="AlphaFoldDB" id="A0A4Z2HA61"/>
<protein>
    <submittedName>
        <fullName evidence="1">Uncharacterized protein</fullName>
    </submittedName>
</protein>
<name>A0A4Z2HA61_9TELE</name>
<evidence type="ECO:0000313" key="1">
    <source>
        <dbReference type="EMBL" id="TNN62155.1"/>
    </source>
</evidence>
<dbReference type="Proteomes" id="UP000314294">
    <property type="component" value="Unassembled WGS sequence"/>
</dbReference>